<evidence type="ECO:0000256" key="4">
    <source>
        <dbReference type="ARBA" id="ARBA00022516"/>
    </source>
</evidence>
<keyword evidence="8" id="KW-0448">Lipopolysaccharide biosynthesis</keyword>
<evidence type="ECO:0000256" key="5">
    <source>
        <dbReference type="ARBA" id="ARBA00022519"/>
    </source>
</evidence>
<keyword evidence="4" id="KW-0444">Lipid biosynthesis</keyword>
<comment type="similarity">
    <text evidence="2">Belongs to the EamA transporter family.</text>
</comment>
<proteinExistence type="inferred from homology"/>
<reference evidence="16" key="1">
    <citation type="journal article" date="2019" name="Int. J. Syst. Evol. Microbiol.">
        <title>The Global Catalogue of Microorganisms (GCM) 10K type strain sequencing project: providing services to taxonomists for standard genome sequencing and annotation.</title>
        <authorList>
            <consortium name="The Broad Institute Genomics Platform"/>
            <consortium name="The Broad Institute Genome Sequencing Center for Infectious Disease"/>
            <person name="Wu L."/>
            <person name="Ma J."/>
        </authorList>
    </citation>
    <scope>NUCLEOTIDE SEQUENCE [LARGE SCALE GENOMIC DNA]</scope>
    <source>
        <strain evidence="16">JCM 9371</strain>
    </source>
</reference>
<dbReference type="InterPro" id="IPR037185">
    <property type="entry name" value="EmrE-like"/>
</dbReference>
<evidence type="ECO:0000259" key="14">
    <source>
        <dbReference type="Pfam" id="PF00892"/>
    </source>
</evidence>
<dbReference type="InterPro" id="IPR000390">
    <property type="entry name" value="Small_drug/metabolite_transptr"/>
</dbReference>
<protein>
    <submittedName>
        <fullName evidence="15">EamA family transporter</fullName>
    </submittedName>
</protein>
<evidence type="ECO:0000313" key="16">
    <source>
        <dbReference type="Proteomes" id="UP001597063"/>
    </source>
</evidence>
<feature type="transmembrane region" description="Helical" evidence="13">
    <location>
        <begin position="86"/>
        <end position="106"/>
    </location>
</feature>
<dbReference type="InterPro" id="IPR000620">
    <property type="entry name" value="EamA_dom"/>
</dbReference>
<evidence type="ECO:0000313" key="15">
    <source>
        <dbReference type="EMBL" id="MFD0688557.1"/>
    </source>
</evidence>
<dbReference type="EMBL" id="JBHTGP010000014">
    <property type="protein sequence ID" value="MFD0688557.1"/>
    <property type="molecule type" value="Genomic_DNA"/>
</dbReference>
<evidence type="ECO:0000256" key="12">
    <source>
        <dbReference type="SAM" id="MobiDB-lite"/>
    </source>
</evidence>
<evidence type="ECO:0000256" key="9">
    <source>
        <dbReference type="ARBA" id="ARBA00022989"/>
    </source>
</evidence>
<dbReference type="Gene3D" id="1.10.3730.20">
    <property type="match status" value="2"/>
</dbReference>
<evidence type="ECO:0000256" key="1">
    <source>
        <dbReference type="ARBA" id="ARBA00004651"/>
    </source>
</evidence>
<evidence type="ECO:0000256" key="7">
    <source>
        <dbReference type="ARBA" id="ARBA00022692"/>
    </source>
</evidence>
<dbReference type="Proteomes" id="UP001597063">
    <property type="component" value="Unassembled WGS sequence"/>
</dbReference>
<evidence type="ECO:0000256" key="13">
    <source>
        <dbReference type="SAM" id="Phobius"/>
    </source>
</evidence>
<accession>A0ABW2XRX0</accession>
<sequence length="309" mass="30686">MAVALAVIFAGVLHATWNAIAKGAADRWASFALIGLGQSAVVVPLLAVVDPPAAAAWPWLLASLAVHLVYMGLLIASYGLGDFGQVYPLARGSAPLIVALVAATALDERPTWAQTAGITAICGGLAVLAFTGRTTNTPRPAAPAPPAAHAGADPSPGSASGGAAGGAAGWRAVGAALLTGASIATYTLLDGVGVRAAEGALPYAVWEFGIEGPLTVAAVLALRGPGTLARLDRRQWAAGLTGGVIAMTAYGIVLWAQTRGALAAVAALRETGVISGAIIGAVFFSERLGPRRVAAACVVAAGVLLLTAH</sequence>
<name>A0ABW2XRX0_9ACTN</name>
<evidence type="ECO:0000256" key="8">
    <source>
        <dbReference type="ARBA" id="ARBA00022985"/>
    </source>
</evidence>
<feature type="compositionally biased region" description="Low complexity" evidence="12">
    <location>
        <begin position="147"/>
        <end position="158"/>
    </location>
</feature>
<keyword evidence="10" id="KW-0443">Lipid metabolism</keyword>
<evidence type="ECO:0000256" key="2">
    <source>
        <dbReference type="ARBA" id="ARBA00007362"/>
    </source>
</evidence>
<organism evidence="15 16">
    <name type="scientific">Actinomadura fibrosa</name>
    <dbReference type="NCBI Taxonomy" id="111802"/>
    <lineage>
        <taxon>Bacteria</taxon>
        <taxon>Bacillati</taxon>
        <taxon>Actinomycetota</taxon>
        <taxon>Actinomycetes</taxon>
        <taxon>Streptosporangiales</taxon>
        <taxon>Thermomonosporaceae</taxon>
        <taxon>Actinomadura</taxon>
    </lineage>
</organism>
<comment type="caution">
    <text evidence="15">The sequence shown here is derived from an EMBL/GenBank/DDBJ whole genome shotgun (WGS) entry which is preliminary data.</text>
</comment>
<dbReference type="PANTHER" id="PTHR30561:SF9">
    <property type="entry name" value="4-AMINO-4-DEOXY-L-ARABINOSE-PHOSPHOUNDECAPRENOL FLIPPASE SUBUNIT ARNF-RELATED"/>
    <property type="match status" value="1"/>
</dbReference>
<feature type="transmembrane region" description="Helical" evidence="13">
    <location>
        <begin position="31"/>
        <end position="49"/>
    </location>
</feature>
<evidence type="ECO:0000256" key="10">
    <source>
        <dbReference type="ARBA" id="ARBA00023098"/>
    </source>
</evidence>
<keyword evidence="11 13" id="KW-0472">Membrane</keyword>
<dbReference type="SUPFAM" id="SSF103481">
    <property type="entry name" value="Multidrug resistance efflux transporter EmrE"/>
    <property type="match status" value="2"/>
</dbReference>
<evidence type="ECO:0000256" key="6">
    <source>
        <dbReference type="ARBA" id="ARBA00022556"/>
    </source>
</evidence>
<dbReference type="PANTHER" id="PTHR30561">
    <property type="entry name" value="SMR FAMILY PROTON-DEPENDENT DRUG EFFLUX TRANSPORTER SUGE"/>
    <property type="match status" value="1"/>
</dbReference>
<keyword evidence="5" id="KW-0997">Cell inner membrane</keyword>
<dbReference type="Pfam" id="PF00892">
    <property type="entry name" value="EamA"/>
    <property type="match status" value="1"/>
</dbReference>
<feature type="transmembrane region" description="Helical" evidence="13">
    <location>
        <begin position="56"/>
        <end position="80"/>
    </location>
</feature>
<keyword evidence="3" id="KW-1003">Cell membrane</keyword>
<keyword evidence="6" id="KW-0441">Lipid A biosynthesis</keyword>
<gene>
    <name evidence="15" type="ORF">ACFQZM_28955</name>
</gene>
<feature type="transmembrane region" description="Helical" evidence="13">
    <location>
        <begin position="236"/>
        <end position="256"/>
    </location>
</feature>
<keyword evidence="9 13" id="KW-1133">Transmembrane helix</keyword>
<evidence type="ECO:0000256" key="11">
    <source>
        <dbReference type="ARBA" id="ARBA00023136"/>
    </source>
</evidence>
<feature type="region of interest" description="Disordered" evidence="12">
    <location>
        <begin position="137"/>
        <end position="160"/>
    </location>
</feature>
<feature type="transmembrane region" description="Helical" evidence="13">
    <location>
        <begin position="262"/>
        <end position="284"/>
    </location>
</feature>
<keyword evidence="7 13" id="KW-0812">Transmembrane</keyword>
<dbReference type="RefSeq" id="WP_131762861.1">
    <property type="nucleotide sequence ID" value="NZ_CAACUY010000265.1"/>
</dbReference>
<comment type="subcellular location">
    <subcellularLocation>
        <location evidence="1">Cell membrane</location>
        <topology evidence="1">Multi-pass membrane protein</topology>
    </subcellularLocation>
</comment>
<evidence type="ECO:0000256" key="3">
    <source>
        <dbReference type="ARBA" id="ARBA00022475"/>
    </source>
</evidence>
<feature type="domain" description="EamA" evidence="14">
    <location>
        <begin position="172"/>
        <end position="307"/>
    </location>
</feature>
<keyword evidence="16" id="KW-1185">Reference proteome</keyword>